<dbReference type="PATRIC" id="fig|525903.6.peg.865"/>
<dbReference type="AlphaFoldDB" id="D1B9Z4"/>
<keyword evidence="8" id="KW-1185">Reference proteome</keyword>
<evidence type="ECO:0000313" key="8">
    <source>
        <dbReference type="Proteomes" id="UP000002030"/>
    </source>
</evidence>
<feature type="binding site" evidence="6">
    <location>
        <position position="100"/>
    </location>
    <ligand>
        <name>S-adenosyl-L-methionine</name>
        <dbReference type="ChEBI" id="CHEBI:59789"/>
    </ligand>
</feature>
<accession>D1B9Z4</accession>
<keyword evidence="4 6" id="KW-0808">Transferase</keyword>
<dbReference type="eggNOG" id="COG0275">
    <property type="taxonomic scope" value="Bacteria"/>
</dbReference>
<dbReference type="RefSeq" id="WP_012869612.1">
    <property type="nucleotide sequence ID" value="NC_013522.1"/>
</dbReference>
<dbReference type="NCBIfam" id="TIGR00006">
    <property type="entry name" value="16S rRNA (cytosine(1402)-N(4))-methyltransferase RsmH"/>
    <property type="match status" value="1"/>
</dbReference>
<dbReference type="GO" id="GO:0070475">
    <property type="term" value="P:rRNA base methylation"/>
    <property type="evidence" value="ECO:0007669"/>
    <property type="project" value="UniProtKB-UniRule"/>
</dbReference>
<dbReference type="SUPFAM" id="SSF81799">
    <property type="entry name" value="Putative methyltransferase TM0872, insert domain"/>
    <property type="match status" value="1"/>
</dbReference>
<comment type="catalytic activity">
    <reaction evidence="6">
        <text>cytidine(1402) in 16S rRNA + S-adenosyl-L-methionine = N(4)-methylcytidine(1402) in 16S rRNA + S-adenosyl-L-homocysteine + H(+)</text>
        <dbReference type="Rhea" id="RHEA:42928"/>
        <dbReference type="Rhea" id="RHEA-COMP:10286"/>
        <dbReference type="Rhea" id="RHEA-COMP:10287"/>
        <dbReference type="ChEBI" id="CHEBI:15378"/>
        <dbReference type="ChEBI" id="CHEBI:57856"/>
        <dbReference type="ChEBI" id="CHEBI:59789"/>
        <dbReference type="ChEBI" id="CHEBI:74506"/>
        <dbReference type="ChEBI" id="CHEBI:82748"/>
        <dbReference type="EC" id="2.1.1.199"/>
    </reaction>
</comment>
<organism evidence="7 8">
    <name type="scientific">Thermanaerovibrio acidaminovorans (strain ATCC 49978 / DSM 6589 / Su883)</name>
    <name type="common">Selenomonas acidaminovorans</name>
    <dbReference type="NCBI Taxonomy" id="525903"/>
    <lineage>
        <taxon>Bacteria</taxon>
        <taxon>Thermotogati</taxon>
        <taxon>Synergistota</taxon>
        <taxon>Synergistia</taxon>
        <taxon>Synergistales</taxon>
        <taxon>Synergistaceae</taxon>
        <taxon>Thermanaerovibrio</taxon>
    </lineage>
</organism>
<dbReference type="STRING" id="525903.Taci_0864"/>
<name>D1B9Z4_THEAS</name>
<keyword evidence="3 6" id="KW-0489">Methyltransferase</keyword>
<dbReference type="InterPro" id="IPR002903">
    <property type="entry name" value="RsmH"/>
</dbReference>
<dbReference type="EC" id="2.1.1.199" evidence="6"/>
<dbReference type="PANTHER" id="PTHR11265">
    <property type="entry name" value="S-ADENOSYL-METHYLTRANSFERASE MRAW"/>
    <property type="match status" value="1"/>
</dbReference>
<comment type="function">
    <text evidence="6">Specifically methylates the N4 position of cytidine in position 1402 (C1402) of 16S rRNA.</text>
</comment>
<dbReference type="Pfam" id="PF01795">
    <property type="entry name" value="Methyltransf_5"/>
    <property type="match status" value="1"/>
</dbReference>
<feature type="binding site" evidence="6">
    <location>
        <begin position="33"/>
        <end position="35"/>
    </location>
    <ligand>
        <name>S-adenosyl-L-methionine</name>
        <dbReference type="ChEBI" id="CHEBI:59789"/>
    </ligand>
</feature>
<evidence type="ECO:0000256" key="1">
    <source>
        <dbReference type="ARBA" id="ARBA00010396"/>
    </source>
</evidence>
<evidence type="ECO:0000256" key="3">
    <source>
        <dbReference type="ARBA" id="ARBA00022603"/>
    </source>
</evidence>
<comment type="similarity">
    <text evidence="1 6">Belongs to the methyltransferase superfamily. RsmH family.</text>
</comment>
<evidence type="ECO:0000256" key="4">
    <source>
        <dbReference type="ARBA" id="ARBA00022679"/>
    </source>
</evidence>
<gene>
    <name evidence="6" type="primary">rsmH</name>
    <name evidence="7" type="ordered locus">Taci_0864</name>
</gene>
<feature type="binding site" evidence="6">
    <location>
        <position position="79"/>
    </location>
    <ligand>
        <name>S-adenosyl-L-methionine</name>
        <dbReference type="ChEBI" id="CHEBI:59789"/>
    </ligand>
</feature>
<feature type="binding site" evidence="6">
    <location>
        <position position="52"/>
    </location>
    <ligand>
        <name>S-adenosyl-L-methionine</name>
        <dbReference type="ChEBI" id="CHEBI:59789"/>
    </ligand>
</feature>
<dbReference type="PANTHER" id="PTHR11265:SF0">
    <property type="entry name" value="12S RRNA N4-METHYLCYTIDINE METHYLTRANSFERASE"/>
    <property type="match status" value="1"/>
</dbReference>
<evidence type="ECO:0000256" key="6">
    <source>
        <dbReference type="HAMAP-Rule" id="MF_01007"/>
    </source>
</evidence>
<dbReference type="InterPro" id="IPR029063">
    <property type="entry name" value="SAM-dependent_MTases_sf"/>
</dbReference>
<keyword evidence="2 6" id="KW-0698">rRNA processing</keyword>
<keyword evidence="5 6" id="KW-0949">S-adenosyl-L-methionine</keyword>
<protein>
    <recommendedName>
        <fullName evidence="6">Ribosomal RNA small subunit methyltransferase H</fullName>
        <ecNumber evidence="6">2.1.1.199</ecNumber>
    </recommendedName>
    <alternativeName>
        <fullName evidence="6">16S rRNA m(4)C1402 methyltransferase</fullName>
    </alternativeName>
    <alternativeName>
        <fullName evidence="6">rRNA (cytosine-N(4)-)-methyltransferase RsmH</fullName>
    </alternativeName>
</protein>
<dbReference type="PIRSF" id="PIRSF004486">
    <property type="entry name" value="MraW"/>
    <property type="match status" value="1"/>
</dbReference>
<comment type="subcellular location">
    <subcellularLocation>
        <location evidence="6">Cytoplasm</location>
    </subcellularLocation>
</comment>
<keyword evidence="6" id="KW-0963">Cytoplasm</keyword>
<dbReference type="EnsemblBacteria" id="ACZ19097">
    <property type="protein sequence ID" value="ACZ19097"/>
    <property type="gene ID" value="Taci_0864"/>
</dbReference>
<dbReference type="KEGG" id="tai:Taci_0864"/>
<dbReference type="HOGENOM" id="CLU_038422_1_1_0"/>
<evidence type="ECO:0000256" key="5">
    <source>
        <dbReference type="ARBA" id="ARBA00022691"/>
    </source>
</evidence>
<evidence type="ECO:0000313" key="7">
    <source>
        <dbReference type="EMBL" id="ACZ19097.1"/>
    </source>
</evidence>
<evidence type="ECO:0000256" key="2">
    <source>
        <dbReference type="ARBA" id="ARBA00022552"/>
    </source>
</evidence>
<dbReference type="GO" id="GO:0005737">
    <property type="term" value="C:cytoplasm"/>
    <property type="evidence" value="ECO:0007669"/>
    <property type="project" value="UniProtKB-SubCell"/>
</dbReference>
<proteinExistence type="inferred from homology"/>
<feature type="binding site" evidence="6">
    <location>
        <position position="107"/>
    </location>
    <ligand>
        <name>S-adenosyl-L-methionine</name>
        <dbReference type="ChEBI" id="CHEBI:59789"/>
    </ligand>
</feature>
<dbReference type="HAMAP" id="MF_01007">
    <property type="entry name" value="16SrRNA_methyltr_H"/>
    <property type="match status" value="1"/>
</dbReference>
<dbReference type="EMBL" id="CP001818">
    <property type="protein sequence ID" value="ACZ19097.1"/>
    <property type="molecule type" value="Genomic_DNA"/>
</dbReference>
<dbReference type="Gene3D" id="3.40.50.150">
    <property type="entry name" value="Vaccinia Virus protein VP39"/>
    <property type="match status" value="1"/>
</dbReference>
<dbReference type="OrthoDB" id="9806637at2"/>
<sequence length="313" mass="35046">MTVHIPVMLDKILELLRPWEEVGLVVDGTLGAGGHSRAILERCQGASLIGIDQDQSILDIAREVLSPFGDRVRTVLGNFRDVGRILADLGSPRVSAFVFDLGISSWQVDTPERGFSFNYKGPLDMRMDMGRLGSRTAADIVNGWSMAELAALFRRYGEDPFAYQVARAICRHREKEGPIETCEALVSVIRSAIPAPAQRKMRGHPARRIFQALRIEVNDELGALEELLDQLPSMGSEGCKVIFITYHSLEDRLVKGRMREWAGQDLGVPLTRKPLVPSEEEVELNRRARSAKVRCFVFGEPRRRRCSHVPSKT</sequence>
<dbReference type="GO" id="GO:0071424">
    <property type="term" value="F:rRNA (cytosine-N4-)-methyltransferase activity"/>
    <property type="evidence" value="ECO:0007669"/>
    <property type="project" value="UniProtKB-UniRule"/>
</dbReference>
<reference evidence="7 8" key="1">
    <citation type="journal article" date="2009" name="Stand. Genomic Sci.">
        <title>Complete genome sequence of Thermanaerovibrio acidaminovorans type strain (Su883).</title>
        <authorList>
            <person name="Chovatia M."/>
            <person name="Sikorski J."/>
            <person name="Schroder M."/>
            <person name="Lapidus A."/>
            <person name="Nolan M."/>
            <person name="Tice H."/>
            <person name="Glavina Del Rio T."/>
            <person name="Copeland A."/>
            <person name="Cheng J.F."/>
            <person name="Lucas S."/>
            <person name="Chen F."/>
            <person name="Bruce D."/>
            <person name="Goodwin L."/>
            <person name="Pitluck S."/>
            <person name="Ivanova N."/>
            <person name="Mavromatis K."/>
            <person name="Ovchinnikova G."/>
            <person name="Pati A."/>
            <person name="Chen A."/>
            <person name="Palaniappan K."/>
            <person name="Land M."/>
            <person name="Hauser L."/>
            <person name="Chang Y.J."/>
            <person name="Jeffries C.D."/>
            <person name="Chain P."/>
            <person name="Saunders E."/>
            <person name="Detter J.C."/>
            <person name="Brettin T."/>
            <person name="Rohde M."/>
            <person name="Goker M."/>
            <person name="Spring S."/>
            <person name="Bristow J."/>
            <person name="Markowitz V."/>
            <person name="Hugenholtz P."/>
            <person name="Kyrpides N.C."/>
            <person name="Klenk H.P."/>
            <person name="Eisen J.A."/>
        </authorList>
    </citation>
    <scope>NUCLEOTIDE SEQUENCE [LARGE SCALE GENOMIC DNA]</scope>
    <source>
        <strain evidence="8">ATCC 49978 / DSM 6589 / Su883</strain>
    </source>
</reference>
<dbReference type="SUPFAM" id="SSF53335">
    <property type="entry name" value="S-adenosyl-L-methionine-dependent methyltransferases"/>
    <property type="match status" value="1"/>
</dbReference>
<dbReference type="Gene3D" id="1.10.150.170">
    <property type="entry name" value="Putative methyltransferase TM0872, insert domain"/>
    <property type="match status" value="1"/>
</dbReference>
<dbReference type="Proteomes" id="UP000002030">
    <property type="component" value="Chromosome"/>
</dbReference>
<dbReference type="InterPro" id="IPR023397">
    <property type="entry name" value="SAM-dep_MeTrfase_MraW_recog"/>
</dbReference>